<feature type="region of interest" description="Disordered" evidence="1">
    <location>
        <begin position="21"/>
        <end position="80"/>
    </location>
</feature>
<reference evidence="2 3" key="1">
    <citation type="submission" date="2013-05" db="EMBL/GenBank/DDBJ databases">
        <title>Drechslerella stenobrocha genome reveals carnivorous origination and mechanical trapping mechanism of predatory fungi.</title>
        <authorList>
            <person name="Liu X."/>
            <person name="Zhang W."/>
            <person name="Liu K."/>
        </authorList>
    </citation>
    <scope>NUCLEOTIDE SEQUENCE [LARGE SCALE GENOMIC DNA]</scope>
    <source>
        <strain evidence="2 3">248</strain>
    </source>
</reference>
<feature type="compositionally biased region" description="Acidic residues" evidence="1">
    <location>
        <begin position="402"/>
        <end position="416"/>
    </location>
</feature>
<sequence length="459" mass="51953">MRTPLTRLRALRRPICCLRPARHSIHHDTRRQDHQQHPRPRQHQHQYQHPSHKPSAGRKDRNHGQQQQQSGHQPPAVTLRHEPRNYKDLAFGNQRPTNNPYQNHGAIIHLDATRIGRSATTIFRHPLFYIQYSSAILLLSAANILINPFHPLLRSSLNRHADTHETGYFFHLHTSSKVFTGRESHIRKTIRGKVRSAWETVLRGRGYDPSTGRFVRHLQPDWDATKQVRQQDIRGTISVNPSQDCRAAPFKELVESFEAGFDAVRDCRRKDPNMEELMRPENLYRFYDQRRRTLLNKYRTMGLGLGIKGGEATQTNSVVGWKAAAEAQAAGGDGERLVSIDGDIYDIGPLRMADRKKSVAPVVSVVEGDEEGGVQDGDVGDEEEEDGAALGPTASSELDWGFGEEDGSSDPQEDEALVDRNARPRIRGVERQHGARPKKDWKRSGRGPVPSRPGQEADF</sequence>
<evidence type="ECO:0000256" key="1">
    <source>
        <dbReference type="SAM" id="MobiDB-lite"/>
    </source>
</evidence>
<gene>
    <name evidence="2" type="ORF">DRE_01356</name>
</gene>
<dbReference type="Proteomes" id="UP000024837">
    <property type="component" value="Unassembled WGS sequence"/>
</dbReference>
<feature type="compositionally biased region" description="Low complexity" evidence="1">
    <location>
        <begin position="64"/>
        <end position="73"/>
    </location>
</feature>
<feature type="compositionally biased region" description="Basic residues" evidence="1">
    <location>
        <begin position="434"/>
        <end position="445"/>
    </location>
</feature>
<dbReference type="EMBL" id="KI966448">
    <property type="protein sequence ID" value="EWC44004.1"/>
    <property type="molecule type" value="Genomic_DNA"/>
</dbReference>
<name>W7HLR8_9PEZI</name>
<feature type="compositionally biased region" description="Acidic residues" evidence="1">
    <location>
        <begin position="367"/>
        <end position="387"/>
    </location>
</feature>
<feature type="compositionally biased region" description="Basic residues" evidence="1">
    <location>
        <begin position="37"/>
        <end position="56"/>
    </location>
</feature>
<proteinExistence type="predicted"/>
<evidence type="ECO:0000313" key="3">
    <source>
        <dbReference type="Proteomes" id="UP000024837"/>
    </source>
</evidence>
<organism evidence="2 3">
    <name type="scientific">Drechslerella stenobrocha 248</name>
    <dbReference type="NCBI Taxonomy" id="1043628"/>
    <lineage>
        <taxon>Eukaryota</taxon>
        <taxon>Fungi</taxon>
        <taxon>Dikarya</taxon>
        <taxon>Ascomycota</taxon>
        <taxon>Pezizomycotina</taxon>
        <taxon>Orbiliomycetes</taxon>
        <taxon>Orbiliales</taxon>
        <taxon>Orbiliaceae</taxon>
        <taxon>Drechslerella</taxon>
    </lineage>
</organism>
<accession>W7HLR8</accession>
<dbReference type="HOGENOM" id="CLU_627022_0_0_1"/>
<evidence type="ECO:0000313" key="2">
    <source>
        <dbReference type="EMBL" id="EWC44004.1"/>
    </source>
</evidence>
<protein>
    <submittedName>
        <fullName evidence="2">Uncharacterized protein</fullName>
    </submittedName>
</protein>
<dbReference type="AlphaFoldDB" id="W7HLR8"/>
<dbReference type="OrthoDB" id="5412440at2759"/>
<feature type="compositionally biased region" description="Basic and acidic residues" evidence="1">
    <location>
        <begin position="26"/>
        <end position="36"/>
    </location>
</feature>
<feature type="compositionally biased region" description="Basic and acidic residues" evidence="1">
    <location>
        <begin position="417"/>
        <end position="433"/>
    </location>
</feature>
<feature type="region of interest" description="Disordered" evidence="1">
    <location>
        <begin position="364"/>
        <end position="459"/>
    </location>
</feature>
<keyword evidence="3" id="KW-1185">Reference proteome</keyword>